<dbReference type="Pfam" id="PF01370">
    <property type="entry name" value="Epimerase"/>
    <property type="match status" value="1"/>
</dbReference>
<sequence length="303" mass="34076">MNILITGGSGFIGRHLTKSFTETDDHVYILSRSRHASTGNVHFIEWLHGESPLPELGDVPFDAVINLAGANLATGRWTEKRKKEIVDSRIEASAALLALVSKMAKKPPVWINASAIGAYPSSYSALYSDLTETENPQSSSFLGRTVAEWEKTVQPAENFGIRMVYARFGLILGRDGGAFPLFKTIFNKRLGGTFGQGKQWYSWIHINDLVRAIRFVIEDTELDHVIHFTAPHPLQEKQFAKKLGKKLHRPYRLWIPELAIKTALGEKSVSILDSQRVYPEKLLAEHFEFRFDTLDAALDDLIN</sequence>
<dbReference type="InterPro" id="IPR036291">
    <property type="entry name" value="NAD(P)-bd_dom_sf"/>
</dbReference>
<reference evidence="4 5" key="1">
    <citation type="journal article" date="2014" name="Int. J. Syst. Evol. Microbiol.">
        <title>Listeria floridensis sp. nov., Listeria aquatica sp. nov., Listeria cornellensis sp. nov., Listeria riparia sp. nov. and Listeria grandensis sp. nov., from agricultural and natural environments.</title>
        <authorList>
            <person name="den Bakker H.C."/>
            <person name="Warchocki S."/>
            <person name="Wright E.M."/>
            <person name="Allred A.F."/>
            <person name="Ahlstrom C."/>
            <person name="Manuel C.S."/>
            <person name="Stasiewicz M.J."/>
            <person name="Burrell A."/>
            <person name="Roof S."/>
            <person name="Strawn L."/>
            <person name="Fortes E.D."/>
            <person name="Nightingale K.K."/>
            <person name="Kephart D."/>
            <person name="Wiedmann M."/>
        </authorList>
    </citation>
    <scope>NUCLEOTIDE SEQUENCE [LARGE SCALE GENOMIC DNA]</scope>
    <source>
        <strain evidence="4 5">FSL S10-1187</strain>
    </source>
</reference>
<feature type="domain" description="NAD-dependent epimerase/dehydratase" evidence="2">
    <location>
        <begin position="3"/>
        <end position="220"/>
    </location>
</feature>
<dbReference type="Proteomes" id="UP000019249">
    <property type="component" value="Unassembled WGS sequence"/>
</dbReference>
<proteinExistence type="inferred from homology"/>
<protein>
    <recommendedName>
        <fullName evidence="6">TIGR01777 family protein</fullName>
    </recommendedName>
</protein>
<evidence type="ECO:0000259" key="2">
    <source>
        <dbReference type="Pfam" id="PF01370"/>
    </source>
</evidence>
<dbReference type="Pfam" id="PF08338">
    <property type="entry name" value="DUF1731"/>
    <property type="match status" value="1"/>
</dbReference>
<accession>A0ABP3AXG6</accession>
<dbReference type="EMBL" id="AODF01000026">
    <property type="protein sequence ID" value="EUJ29125.1"/>
    <property type="molecule type" value="Genomic_DNA"/>
</dbReference>
<evidence type="ECO:0000313" key="4">
    <source>
        <dbReference type="EMBL" id="EUJ29125.1"/>
    </source>
</evidence>
<dbReference type="InterPro" id="IPR013549">
    <property type="entry name" value="DUF1731"/>
</dbReference>
<dbReference type="PANTHER" id="PTHR11092">
    <property type="entry name" value="SUGAR NUCLEOTIDE EPIMERASE RELATED"/>
    <property type="match status" value="1"/>
</dbReference>
<comment type="caution">
    <text evidence="4">The sequence shown here is derived from an EMBL/GenBank/DDBJ whole genome shotgun (WGS) entry which is preliminary data.</text>
</comment>
<evidence type="ECO:0000313" key="5">
    <source>
        <dbReference type="Proteomes" id="UP000019249"/>
    </source>
</evidence>
<keyword evidence="5" id="KW-1185">Reference proteome</keyword>
<evidence type="ECO:0000259" key="3">
    <source>
        <dbReference type="Pfam" id="PF08338"/>
    </source>
</evidence>
<dbReference type="NCBIfam" id="TIGR01777">
    <property type="entry name" value="yfcH"/>
    <property type="match status" value="1"/>
</dbReference>
<feature type="domain" description="DUF1731" evidence="3">
    <location>
        <begin position="255"/>
        <end position="301"/>
    </location>
</feature>
<name>A0ABP3AXG6_9LIST</name>
<dbReference type="RefSeq" id="WP_036097774.1">
    <property type="nucleotide sequence ID" value="NZ_AODF01000026.1"/>
</dbReference>
<dbReference type="InterPro" id="IPR001509">
    <property type="entry name" value="Epimerase_deHydtase"/>
</dbReference>
<comment type="similarity">
    <text evidence="1">Belongs to the NAD(P)-dependent epimerase/dehydratase family. SDR39U1 subfamily.</text>
</comment>
<evidence type="ECO:0008006" key="6">
    <source>
        <dbReference type="Google" id="ProtNLM"/>
    </source>
</evidence>
<dbReference type="SUPFAM" id="SSF51735">
    <property type="entry name" value="NAD(P)-binding Rossmann-fold domains"/>
    <property type="match status" value="1"/>
</dbReference>
<dbReference type="Gene3D" id="3.40.50.720">
    <property type="entry name" value="NAD(P)-binding Rossmann-like Domain"/>
    <property type="match status" value="1"/>
</dbReference>
<dbReference type="PANTHER" id="PTHR11092:SF0">
    <property type="entry name" value="EPIMERASE FAMILY PROTEIN SDR39U1"/>
    <property type="match status" value="1"/>
</dbReference>
<organism evidence="4 5">
    <name type="scientific">Listeria floridensis FSL S10-1187</name>
    <dbReference type="NCBI Taxonomy" id="1265817"/>
    <lineage>
        <taxon>Bacteria</taxon>
        <taxon>Bacillati</taxon>
        <taxon>Bacillota</taxon>
        <taxon>Bacilli</taxon>
        <taxon>Bacillales</taxon>
        <taxon>Listeriaceae</taxon>
        <taxon>Listeria</taxon>
    </lineage>
</organism>
<dbReference type="InterPro" id="IPR010099">
    <property type="entry name" value="SDR39U1"/>
</dbReference>
<gene>
    <name evidence="4" type="ORF">MFLO_11070</name>
</gene>
<evidence type="ECO:0000256" key="1">
    <source>
        <dbReference type="ARBA" id="ARBA00009353"/>
    </source>
</evidence>